<dbReference type="EMBL" id="VUJX02000008">
    <property type="protein sequence ID" value="KAL0933504.1"/>
    <property type="molecule type" value="Genomic_DNA"/>
</dbReference>
<evidence type="ECO:0000313" key="2">
    <source>
        <dbReference type="Proteomes" id="UP000805649"/>
    </source>
</evidence>
<reference evidence="1 2" key="1">
    <citation type="journal article" date="2020" name="Phytopathology">
        <title>Genome Sequence Resources of Colletotrichum truncatum, C. plurivorum, C. musicola, and C. sojae: Four Species Pathogenic to Soybean (Glycine max).</title>
        <authorList>
            <person name="Rogerio F."/>
            <person name="Boufleur T.R."/>
            <person name="Ciampi-Guillardi M."/>
            <person name="Sukno S.A."/>
            <person name="Thon M.R."/>
            <person name="Massola Junior N.S."/>
            <person name="Baroncelli R."/>
        </authorList>
    </citation>
    <scope>NUCLEOTIDE SEQUENCE [LARGE SCALE GENOMIC DNA]</scope>
    <source>
        <strain evidence="1 2">CMES1059</strain>
    </source>
</reference>
<name>A0ACC3YNM0_COLTU</name>
<evidence type="ECO:0000313" key="1">
    <source>
        <dbReference type="EMBL" id="KAL0933504.1"/>
    </source>
</evidence>
<sequence length="167" mass="18724">MTGGILNESWLRGVQQTGTDGVVRFKTIFPGWYNGRATHIHLLAHNPSSAKQLPNHTVASESPSTHSVRASHVGQIFFDATLLDRVAETHPYKSNAQWRIKNEEDAVLMEEGNVSDPMVQYVTLGNSIETGIFGWIAIGNDPQVDVEVKIAATWFGTWGRMWRKLWH</sequence>
<comment type="caution">
    <text evidence="1">The sequence shown here is derived from an EMBL/GenBank/DDBJ whole genome shotgun (WGS) entry which is preliminary data.</text>
</comment>
<keyword evidence="2" id="KW-1185">Reference proteome</keyword>
<proteinExistence type="predicted"/>
<gene>
    <name evidence="1" type="ORF">CTRU02_212467</name>
</gene>
<protein>
    <submittedName>
        <fullName evidence="1">Uncharacterized protein</fullName>
    </submittedName>
</protein>
<dbReference type="Proteomes" id="UP000805649">
    <property type="component" value="Unassembled WGS sequence"/>
</dbReference>
<accession>A0ACC3YNM0</accession>
<organism evidence="1 2">
    <name type="scientific">Colletotrichum truncatum</name>
    <name type="common">Anthracnose fungus</name>
    <name type="synonym">Colletotrichum capsici</name>
    <dbReference type="NCBI Taxonomy" id="5467"/>
    <lineage>
        <taxon>Eukaryota</taxon>
        <taxon>Fungi</taxon>
        <taxon>Dikarya</taxon>
        <taxon>Ascomycota</taxon>
        <taxon>Pezizomycotina</taxon>
        <taxon>Sordariomycetes</taxon>
        <taxon>Hypocreomycetidae</taxon>
        <taxon>Glomerellales</taxon>
        <taxon>Glomerellaceae</taxon>
        <taxon>Colletotrichum</taxon>
        <taxon>Colletotrichum truncatum species complex</taxon>
    </lineage>
</organism>